<dbReference type="OrthoDB" id="1751500at2759"/>
<dbReference type="EMBL" id="CAJHUC010000443">
    <property type="protein sequence ID" value="CAD7696178.1"/>
    <property type="molecule type" value="Genomic_DNA"/>
</dbReference>
<protein>
    <submittedName>
        <fullName evidence="2">Uncharacterized protein</fullName>
    </submittedName>
</protein>
<keyword evidence="3" id="KW-1185">Reference proteome</keyword>
<feature type="compositionally biased region" description="Basic and acidic residues" evidence="1">
    <location>
        <begin position="160"/>
        <end position="170"/>
    </location>
</feature>
<proteinExistence type="predicted"/>
<evidence type="ECO:0000256" key="1">
    <source>
        <dbReference type="SAM" id="MobiDB-lite"/>
    </source>
</evidence>
<evidence type="ECO:0000313" key="3">
    <source>
        <dbReference type="Proteomes" id="UP000708148"/>
    </source>
</evidence>
<evidence type="ECO:0000313" key="2">
    <source>
        <dbReference type="EMBL" id="CAD7696178.1"/>
    </source>
</evidence>
<gene>
    <name evidence="2" type="ORF">OSTQU699_LOCUS1539</name>
</gene>
<sequence>MTLPWHSEADMPCRRRILQELLNFFTRCPQVSQTPEWRDRFPDFLRRLELTLYLNADCREEYADSSTVVDRLRAVTLHLQRQRVEQMQRAGRLGPGPHRGPRAASRAVVRPPGSVHTDVAALSGRLRGLRTRSGGPGLDPGVLAGPEGLEQRMLGGIEASRDDAASEGREGSMSSGSGAVYGVAPRPKAGGYGPPSMLGPGGETTPRRMVAGLAPHGGGLDSRDLRRSVSMSEAYSYGSGIEESGALGYGHPFPGTGRRTGDGLNFDDGMSHFGPAELRFVPGVDMAGEAMDSVDCGGPVLMGPAGRVRSPGFGGQQGPGVGSPRVGDEFLLAGGQDVLGLGVVYRGANPGRRFGSPSVATHEMEGSLPGEQRSVPMKASGTYPLPQPEGIDHEANKLYRSLSTSRAMSPK</sequence>
<feature type="compositionally biased region" description="Low complexity" evidence="1">
    <location>
        <begin position="91"/>
        <end position="107"/>
    </location>
</feature>
<accession>A0A8S1IMS6</accession>
<reference evidence="2" key="1">
    <citation type="submission" date="2020-12" db="EMBL/GenBank/DDBJ databases">
        <authorList>
            <person name="Iha C."/>
        </authorList>
    </citation>
    <scope>NUCLEOTIDE SEQUENCE</scope>
</reference>
<comment type="caution">
    <text evidence="2">The sequence shown here is derived from an EMBL/GenBank/DDBJ whole genome shotgun (WGS) entry which is preliminary data.</text>
</comment>
<dbReference type="AlphaFoldDB" id="A0A8S1IMS6"/>
<feature type="region of interest" description="Disordered" evidence="1">
    <location>
        <begin position="353"/>
        <end position="411"/>
    </location>
</feature>
<dbReference type="Proteomes" id="UP000708148">
    <property type="component" value="Unassembled WGS sequence"/>
</dbReference>
<name>A0A8S1IMS6_9CHLO</name>
<organism evidence="2 3">
    <name type="scientific">Ostreobium quekettii</name>
    <dbReference type="NCBI Taxonomy" id="121088"/>
    <lineage>
        <taxon>Eukaryota</taxon>
        <taxon>Viridiplantae</taxon>
        <taxon>Chlorophyta</taxon>
        <taxon>core chlorophytes</taxon>
        <taxon>Ulvophyceae</taxon>
        <taxon>TCBD clade</taxon>
        <taxon>Bryopsidales</taxon>
        <taxon>Ostreobineae</taxon>
        <taxon>Ostreobiaceae</taxon>
        <taxon>Ostreobium</taxon>
    </lineage>
</organism>
<feature type="compositionally biased region" description="Polar residues" evidence="1">
    <location>
        <begin position="401"/>
        <end position="411"/>
    </location>
</feature>
<feature type="region of interest" description="Disordered" evidence="1">
    <location>
        <begin position="91"/>
        <end position="115"/>
    </location>
</feature>
<feature type="region of interest" description="Disordered" evidence="1">
    <location>
        <begin position="160"/>
        <end position="180"/>
    </location>
</feature>